<dbReference type="EMBL" id="BAAAME010000004">
    <property type="protein sequence ID" value="GAA1741544.1"/>
    <property type="molecule type" value="Genomic_DNA"/>
</dbReference>
<dbReference type="InterPro" id="IPR019665">
    <property type="entry name" value="OxRdtase/DH_put_Rossmann_dom"/>
</dbReference>
<dbReference type="InterPro" id="IPR018931">
    <property type="entry name" value="DUF2520"/>
</dbReference>
<sequence>MLDPADVARAGDVLLLAVPDDLLEDVAAELAPHVRPGQLVLHTSGRHGRAVLAALEARGARTAAFHPAMTFTGSDVDLDRTCVMGLTAADADRAEVEALALAVGGTPVWVAESDRVVYHAALAHGANHVVTVVNQAMDLLRSIGVADPSAVLEPLLRASVTNTLAYGDAALTGPVARGDARTVSAHVDAIADAEIAATYTALSAATIERALRDARIDEDTAASLRDSLSEGAER</sequence>
<dbReference type="InterPro" id="IPR037108">
    <property type="entry name" value="TM1727-like_C_sf"/>
</dbReference>
<reference evidence="3 4" key="1">
    <citation type="journal article" date="2019" name="Int. J. Syst. Evol. Microbiol.">
        <title>The Global Catalogue of Microorganisms (GCM) 10K type strain sequencing project: providing services to taxonomists for standard genome sequencing and annotation.</title>
        <authorList>
            <consortium name="The Broad Institute Genomics Platform"/>
            <consortium name="The Broad Institute Genome Sequencing Center for Infectious Disease"/>
            <person name="Wu L."/>
            <person name="Ma J."/>
        </authorList>
    </citation>
    <scope>NUCLEOTIDE SEQUENCE [LARGE SCALE GENOMIC DNA]</scope>
    <source>
        <strain evidence="3 4">JCM 13518</strain>
    </source>
</reference>
<dbReference type="Gene3D" id="1.10.1040.20">
    <property type="entry name" value="ProC-like, C-terminal domain"/>
    <property type="match status" value="1"/>
</dbReference>
<evidence type="ECO:0000259" key="2">
    <source>
        <dbReference type="Pfam" id="PF10728"/>
    </source>
</evidence>
<dbReference type="SUPFAM" id="SSF51735">
    <property type="entry name" value="NAD(P)-binding Rossmann-fold domains"/>
    <property type="match status" value="1"/>
</dbReference>
<dbReference type="InterPro" id="IPR036291">
    <property type="entry name" value="NAD(P)-bd_dom_sf"/>
</dbReference>
<evidence type="ECO:0000259" key="1">
    <source>
        <dbReference type="Pfam" id="PF10727"/>
    </source>
</evidence>
<keyword evidence="4" id="KW-1185">Reference proteome</keyword>
<evidence type="ECO:0000313" key="3">
    <source>
        <dbReference type="EMBL" id="GAA1741544.1"/>
    </source>
</evidence>
<dbReference type="Gene3D" id="3.40.50.720">
    <property type="entry name" value="NAD(P)-binding Rossmann-like Domain"/>
    <property type="match status" value="1"/>
</dbReference>
<dbReference type="Pfam" id="PF10727">
    <property type="entry name" value="Rossmann-like"/>
    <property type="match status" value="1"/>
</dbReference>
<dbReference type="PANTHER" id="PTHR40459:SF1">
    <property type="entry name" value="CONSERVED HYPOTHETICAL ALANINE AND LEUCINE RICH PROTEIN"/>
    <property type="match status" value="1"/>
</dbReference>
<organism evidence="3 4">
    <name type="scientific">Aeromicrobium alkaliterrae</name>
    <dbReference type="NCBI Taxonomy" id="302168"/>
    <lineage>
        <taxon>Bacteria</taxon>
        <taxon>Bacillati</taxon>
        <taxon>Actinomycetota</taxon>
        <taxon>Actinomycetes</taxon>
        <taxon>Propionibacteriales</taxon>
        <taxon>Nocardioidaceae</taxon>
        <taxon>Aeromicrobium</taxon>
    </lineage>
</organism>
<evidence type="ECO:0008006" key="5">
    <source>
        <dbReference type="Google" id="ProtNLM"/>
    </source>
</evidence>
<name>A0ABN2JX55_9ACTN</name>
<accession>A0ABN2JX55</accession>
<evidence type="ECO:0000313" key="4">
    <source>
        <dbReference type="Proteomes" id="UP001501057"/>
    </source>
</evidence>
<comment type="caution">
    <text evidence="3">The sequence shown here is derived from an EMBL/GenBank/DDBJ whole genome shotgun (WGS) entry which is preliminary data.</text>
</comment>
<protein>
    <recommendedName>
        <fullName evidence="5">DUF2520 domain-containing protein</fullName>
    </recommendedName>
</protein>
<dbReference type="SUPFAM" id="SSF48179">
    <property type="entry name" value="6-phosphogluconate dehydrogenase C-terminal domain-like"/>
    <property type="match status" value="1"/>
</dbReference>
<dbReference type="PANTHER" id="PTHR40459">
    <property type="entry name" value="CONSERVED HYPOTHETICAL ALANINE AND LEUCINE RICH PROTEIN"/>
    <property type="match status" value="1"/>
</dbReference>
<feature type="domain" description="DUF2520" evidence="2">
    <location>
        <begin position="82"/>
        <end position="205"/>
    </location>
</feature>
<dbReference type="InterPro" id="IPR008927">
    <property type="entry name" value="6-PGluconate_DH-like_C_sf"/>
</dbReference>
<gene>
    <name evidence="3" type="ORF">GCM10009710_22140</name>
</gene>
<dbReference type="Pfam" id="PF10728">
    <property type="entry name" value="DUF2520"/>
    <property type="match status" value="1"/>
</dbReference>
<proteinExistence type="predicted"/>
<dbReference type="Proteomes" id="UP001501057">
    <property type="component" value="Unassembled WGS sequence"/>
</dbReference>
<feature type="domain" description="Putative oxidoreductase/dehydrogenase Rossmann-like" evidence="1">
    <location>
        <begin position="2"/>
        <end position="67"/>
    </location>
</feature>